<dbReference type="InterPro" id="IPR003488">
    <property type="entry name" value="DprA"/>
</dbReference>
<dbReference type="GO" id="GO:0009294">
    <property type="term" value="P:DNA-mediated transformation"/>
    <property type="evidence" value="ECO:0007669"/>
    <property type="project" value="InterPro"/>
</dbReference>
<name>A0A086Y923_9RHOB</name>
<protein>
    <submittedName>
        <fullName evidence="4">DNA processing protein DprA</fullName>
    </submittedName>
</protein>
<dbReference type="PANTHER" id="PTHR43022">
    <property type="entry name" value="PROTEIN SMF"/>
    <property type="match status" value="1"/>
</dbReference>
<dbReference type="Gene3D" id="3.40.50.450">
    <property type="match status" value="1"/>
</dbReference>
<dbReference type="PANTHER" id="PTHR43022:SF1">
    <property type="entry name" value="PROTEIN SMF"/>
    <property type="match status" value="1"/>
</dbReference>
<evidence type="ECO:0000256" key="1">
    <source>
        <dbReference type="ARBA" id="ARBA00006525"/>
    </source>
</evidence>
<evidence type="ECO:0000259" key="2">
    <source>
        <dbReference type="Pfam" id="PF02481"/>
    </source>
</evidence>
<dbReference type="NCBIfam" id="TIGR00732">
    <property type="entry name" value="dprA"/>
    <property type="match status" value="1"/>
</dbReference>
<dbReference type="InterPro" id="IPR036388">
    <property type="entry name" value="WH-like_DNA-bd_sf"/>
</dbReference>
<evidence type="ECO:0000313" key="5">
    <source>
        <dbReference type="Proteomes" id="UP000028824"/>
    </source>
</evidence>
<feature type="domain" description="Smf/DprA SLOG" evidence="2">
    <location>
        <begin position="49"/>
        <end position="255"/>
    </location>
</feature>
<reference evidence="4 5" key="1">
    <citation type="submission" date="2014-03" db="EMBL/GenBank/DDBJ databases">
        <title>Genome of Paenirhodobacter enshiensis DW2-9.</title>
        <authorList>
            <person name="Wang D."/>
            <person name="Wang G."/>
        </authorList>
    </citation>
    <scope>NUCLEOTIDE SEQUENCE [LARGE SCALE GENOMIC DNA]</scope>
    <source>
        <strain evidence="4 5">DW2-9</strain>
    </source>
</reference>
<comment type="caution">
    <text evidence="4">The sequence shown here is derived from an EMBL/GenBank/DDBJ whole genome shotgun (WGS) entry which is preliminary data.</text>
</comment>
<dbReference type="InterPro" id="IPR041614">
    <property type="entry name" value="DprA_WH"/>
</dbReference>
<proteinExistence type="inferred from homology"/>
<accession>A0A086Y923</accession>
<feature type="domain" description="DprA winged helix" evidence="3">
    <location>
        <begin position="268"/>
        <end position="327"/>
    </location>
</feature>
<gene>
    <name evidence="4" type="ORF">CG50_03450</name>
</gene>
<evidence type="ECO:0000313" key="4">
    <source>
        <dbReference type="EMBL" id="KFI30773.1"/>
    </source>
</evidence>
<dbReference type="AlphaFoldDB" id="A0A086Y923"/>
<dbReference type="eggNOG" id="COG0758">
    <property type="taxonomic scope" value="Bacteria"/>
</dbReference>
<dbReference type="EMBL" id="JFZB01000001">
    <property type="protein sequence ID" value="KFI30773.1"/>
    <property type="molecule type" value="Genomic_DNA"/>
</dbReference>
<sequence>MRAEHGSCRAALAELPAIARAAGMSDYTPCPEGVARAELAAGHRAGGRLLCHGGPDYPEALSEFADAPPVLWALGDRTLLHRPAIAVVGARSASSLGQRMARRLAADLGEAGLVVVSGLARGIDAAAHEAALTTGTIAVQAGGIDVIYPAENAALARQIAETGLRLAELPPGFAPRAQHFPQRNRIIAGLAQAVLVVEAATRSGSIGTARIALDYGREVLAVPGHPLDPRAGGCNALLRDGAVLVRDAADVAEHLGLDARPDPLPPLPEAPPPAQAPDLAGRILAALGTAPVQEEDLLRDLGTDASSFACALVPLEIEGLVSRRPGGYLCRI</sequence>
<dbReference type="Pfam" id="PF21102">
    <property type="entry name" value="DprA_N"/>
    <property type="match status" value="1"/>
</dbReference>
<comment type="similarity">
    <text evidence="1">Belongs to the DprA/Smf family.</text>
</comment>
<keyword evidence="5" id="KW-1185">Reference proteome</keyword>
<evidence type="ECO:0000259" key="3">
    <source>
        <dbReference type="Pfam" id="PF17782"/>
    </source>
</evidence>
<dbReference type="Pfam" id="PF17782">
    <property type="entry name" value="WHD_DprA"/>
    <property type="match status" value="1"/>
</dbReference>
<dbReference type="Proteomes" id="UP000028824">
    <property type="component" value="Unassembled WGS sequence"/>
</dbReference>
<dbReference type="InterPro" id="IPR057666">
    <property type="entry name" value="DrpA_SLOG"/>
</dbReference>
<organism evidence="4 5">
    <name type="scientific">Paenirhodobacter enshiensis</name>
    <dbReference type="NCBI Taxonomy" id="1105367"/>
    <lineage>
        <taxon>Bacteria</taxon>
        <taxon>Pseudomonadati</taxon>
        <taxon>Pseudomonadota</taxon>
        <taxon>Alphaproteobacteria</taxon>
        <taxon>Rhodobacterales</taxon>
        <taxon>Rhodobacter group</taxon>
        <taxon>Paenirhodobacter</taxon>
    </lineage>
</organism>
<dbReference type="STRING" id="1105367.CG50_03450"/>
<dbReference type="SUPFAM" id="SSF102405">
    <property type="entry name" value="MCP/YpsA-like"/>
    <property type="match status" value="1"/>
</dbReference>
<dbReference type="Pfam" id="PF02481">
    <property type="entry name" value="DNA_processg_A"/>
    <property type="match status" value="1"/>
</dbReference>
<dbReference type="Gene3D" id="1.10.10.10">
    <property type="entry name" value="Winged helix-like DNA-binding domain superfamily/Winged helix DNA-binding domain"/>
    <property type="match status" value="1"/>
</dbReference>